<keyword evidence="1" id="KW-0812">Transmembrane</keyword>
<keyword evidence="1" id="KW-0472">Membrane</keyword>
<dbReference type="PROSITE" id="PS51257">
    <property type="entry name" value="PROKAR_LIPOPROTEIN"/>
    <property type="match status" value="1"/>
</dbReference>
<evidence type="ECO:0000313" key="3">
    <source>
        <dbReference type="Proteomes" id="UP000266340"/>
    </source>
</evidence>
<feature type="transmembrane region" description="Helical" evidence="1">
    <location>
        <begin position="33"/>
        <end position="49"/>
    </location>
</feature>
<evidence type="ECO:0000256" key="1">
    <source>
        <dbReference type="SAM" id="Phobius"/>
    </source>
</evidence>
<comment type="caution">
    <text evidence="2">The sequence shown here is derived from an EMBL/GenBank/DDBJ whole genome shotgun (WGS) entry which is preliminary data.</text>
</comment>
<dbReference type="EMBL" id="QXJM01000052">
    <property type="protein sequence ID" value="RIE00594.1"/>
    <property type="molecule type" value="Genomic_DNA"/>
</dbReference>
<keyword evidence="1" id="KW-1133">Transmembrane helix</keyword>
<sequence>MGVYRALTGLSCGSASACHAPFPNTGGTAGELTLSSLTMFVGGGSFFICRKRR</sequence>
<evidence type="ECO:0000313" key="2">
    <source>
        <dbReference type="EMBL" id="RIE00594.1"/>
    </source>
</evidence>
<keyword evidence="3" id="KW-1185">Reference proteome</keyword>
<reference evidence="2 3" key="1">
    <citation type="submission" date="2018-09" db="EMBL/GenBank/DDBJ databases">
        <title>Cohnella cavernae sp. nov., isolated from a karst cave.</title>
        <authorList>
            <person name="Zhu H."/>
        </authorList>
    </citation>
    <scope>NUCLEOTIDE SEQUENCE [LARGE SCALE GENOMIC DNA]</scope>
    <source>
        <strain evidence="2 3">K2E09-144</strain>
    </source>
</reference>
<proteinExistence type="predicted"/>
<protein>
    <submittedName>
        <fullName evidence="2">LPXTG cell wall anchor domain-containing protein</fullName>
    </submittedName>
</protein>
<dbReference type="NCBIfam" id="TIGR01167">
    <property type="entry name" value="LPXTG_anchor"/>
    <property type="match status" value="1"/>
</dbReference>
<name>A0A398CNV6_9BACL</name>
<gene>
    <name evidence="2" type="ORF">D3H35_27820</name>
</gene>
<dbReference type="AlphaFoldDB" id="A0A398CNV6"/>
<organism evidence="2 3">
    <name type="scientific">Cohnella faecalis</name>
    <dbReference type="NCBI Taxonomy" id="2315694"/>
    <lineage>
        <taxon>Bacteria</taxon>
        <taxon>Bacillati</taxon>
        <taxon>Bacillota</taxon>
        <taxon>Bacilli</taxon>
        <taxon>Bacillales</taxon>
        <taxon>Paenibacillaceae</taxon>
        <taxon>Cohnella</taxon>
    </lineage>
</organism>
<dbReference type="Proteomes" id="UP000266340">
    <property type="component" value="Unassembled WGS sequence"/>
</dbReference>
<accession>A0A398CNV6</accession>